<dbReference type="InterPro" id="IPR015668">
    <property type="entry name" value="Bcl-9/Bcl-9l"/>
</dbReference>
<feature type="region of interest" description="Disordered" evidence="4">
    <location>
        <begin position="216"/>
        <end position="431"/>
    </location>
</feature>
<evidence type="ECO:0000256" key="3">
    <source>
        <dbReference type="ARBA" id="ARBA00023242"/>
    </source>
</evidence>
<evidence type="ECO:0000313" key="5">
    <source>
        <dbReference type="EMBL" id="KAG5837606.1"/>
    </source>
</evidence>
<feature type="region of interest" description="Disordered" evidence="4">
    <location>
        <begin position="610"/>
        <end position="754"/>
    </location>
</feature>
<feature type="compositionally biased region" description="Gly residues" evidence="4">
    <location>
        <begin position="1"/>
        <end position="10"/>
    </location>
</feature>
<dbReference type="GO" id="GO:0060070">
    <property type="term" value="P:canonical Wnt signaling pathway"/>
    <property type="evidence" value="ECO:0007669"/>
    <property type="project" value="InterPro"/>
</dbReference>
<feature type="compositionally biased region" description="Low complexity" evidence="4">
    <location>
        <begin position="628"/>
        <end position="637"/>
    </location>
</feature>
<feature type="region of interest" description="Disordered" evidence="4">
    <location>
        <begin position="1"/>
        <end position="21"/>
    </location>
</feature>
<dbReference type="GO" id="GO:0008013">
    <property type="term" value="F:beta-catenin binding"/>
    <property type="evidence" value="ECO:0007669"/>
    <property type="project" value="InterPro"/>
</dbReference>
<keyword evidence="3" id="KW-0539">Nucleus</keyword>
<evidence type="ECO:0000256" key="4">
    <source>
        <dbReference type="SAM" id="MobiDB-lite"/>
    </source>
</evidence>
<evidence type="ECO:0000256" key="1">
    <source>
        <dbReference type="ARBA" id="ARBA00004123"/>
    </source>
</evidence>
<dbReference type="Proteomes" id="UP001044222">
    <property type="component" value="Chromosome 13"/>
</dbReference>
<comment type="subcellular location">
    <subcellularLocation>
        <location evidence="1">Nucleus</location>
    </subcellularLocation>
</comment>
<organism evidence="5 6">
    <name type="scientific">Anguilla anguilla</name>
    <name type="common">European freshwater eel</name>
    <name type="synonym">Muraena anguilla</name>
    <dbReference type="NCBI Taxonomy" id="7936"/>
    <lineage>
        <taxon>Eukaryota</taxon>
        <taxon>Metazoa</taxon>
        <taxon>Chordata</taxon>
        <taxon>Craniata</taxon>
        <taxon>Vertebrata</taxon>
        <taxon>Euteleostomi</taxon>
        <taxon>Actinopterygii</taxon>
        <taxon>Neopterygii</taxon>
        <taxon>Teleostei</taxon>
        <taxon>Anguilliformes</taxon>
        <taxon>Anguillidae</taxon>
        <taxon>Anguilla</taxon>
    </lineage>
</organism>
<reference evidence="5" key="1">
    <citation type="submission" date="2021-01" db="EMBL/GenBank/DDBJ databases">
        <title>A chromosome-scale assembly of European eel, Anguilla anguilla.</title>
        <authorList>
            <person name="Henkel C."/>
            <person name="Jong-Raadsen S.A."/>
            <person name="Dufour S."/>
            <person name="Weltzien F.-A."/>
            <person name="Palstra A.P."/>
            <person name="Pelster B."/>
            <person name="Spaink H.P."/>
            <person name="Van Den Thillart G.E."/>
            <person name="Jansen H."/>
            <person name="Zahm M."/>
            <person name="Klopp C."/>
            <person name="Cedric C."/>
            <person name="Louis A."/>
            <person name="Berthelot C."/>
            <person name="Parey E."/>
            <person name="Roest Crollius H."/>
            <person name="Montfort J."/>
            <person name="Robinson-Rechavi M."/>
            <person name="Bucao C."/>
            <person name="Bouchez O."/>
            <person name="Gislard M."/>
            <person name="Lluch J."/>
            <person name="Milhes M."/>
            <person name="Lampietro C."/>
            <person name="Lopez Roques C."/>
            <person name="Donnadieu C."/>
            <person name="Braasch I."/>
            <person name="Desvignes T."/>
            <person name="Postlethwait J."/>
            <person name="Bobe J."/>
            <person name="Guiguen Y."/>
            <person name="Dirks R."/>
        </authorList>
    </citation>
    <scope>NUCLEOTIDE SEQUENCE</scope>
    <source>
        <strain evidence="5">Tag_6206</strain>
        <tissue evidence="5">Liver</tissue>
    </source>
</reference>
<evidence type="ECO:0000313" key="6">
    <source>
        <dbReference type="Proteomes" id="UP001044222"/>
    </source>
</evidence>
<protein>
    <recommendedName>
        <fullName evidence="7">B-cell lymphoma 9 beta-catenin binding domain-containing protein</fullName>
    </recommendedName>
</protein>
<evidence type="ECO:0008006" key="7">
    <source>
        <dbReference type="Google" id="ProtNLM"/>
    </source>
</evidence>
<dbReference type="PANTHER" id="PTHR15185:SF3">
    <property type="entry name" value="B-CELL CLL_LYMPHOMA 9-LIKE PROTEIN"/>
    <property type="match status" value="1"/>
</dbReference>
<dbReference type="GO" id="GO:0045944">
    <property type="term" value="P:positive regulation of transcription by RNA polymerase II"/>
    <property type="evidence" value="ECO:0007669"/>
    <property type="project" value="TreeGrafter"/>
</dbReference>
<comment type="caution">
    <text evidence="5">The sequence shown here is derived from an EMBL/GenBank/DDBJ whole genome shotgun (WGS) entry which is preliminary data.</text>
</comment>
<accession>A0A9D3LWE4</accession>
<keyword evidence="6" id="KW-1185">Reference proteome</keyword>
<evidence type="ECO:0000256" key="2">
    <source>
        <dbReference type="ARBA" id="ARBA00009200"/>
    </source>
</evidence>
<name>A0A9D3LWE4_ANGAN</name>
<dbReference type="PANTHER" id="PTHR15185">
    <property type="entry name" value="BCL9"/>
    <property type="match status" value="1"/>
</dbReference>
<feature type="compositionally biased region" description="Low complexity" evidence="4">
    <location>
        <begin position="316"/>
        <end position="329"/>
    </location>
</feature>
<sequence>MGGAGGGGNGRLMDMHQEGPRGPRFLGQMQRGPPGVAAAAAAGVVTRKPGRGHAHGGHGTPETPRPGMGWLEDMPPNMAGGGPFQMCYPPGGPQHLQGDGERPLTREEMFRLLEKRQLQTLHRLELERLAKQQAGLLGFPNPPRGDPMDFPSMRAMMGFGMSMNMNMGPQMSSQQQQQMMLAQKLRAGLGRARAWGRGALSEMLSPEEISQIRAAQNGRGGERHDALPQSGAFPGTGYRRVPPGGGAGYVRARPAGPAPPPDGRDVPAQPHAPECRPRGRSWDPGTPPTCPSTSTPWAPRVAPPHQLKSPLSQDASPLLPSPSGLAPEPQIAHGPPAGPLPPSAAGTLSSSLKSPQVMGPSSWGLRSPSASPGRLRSPAMPIASPGWAASPKPALPSPAGTPAAREPATEGELRGDRSEFQGTHSDNEDKKNSLCVCEKPIAASEELKLHPHQPAGLHESQHAVHLLSGRAAHAEPLSLIMSQMSKYAMPSSTPLYHEAIKTIATSDDEMTPDRPLLPGVNMAGNMGNHQSSQQMLITSQSSMGPHSGSQSPMGMVLQGPPQLSHDPSGSMLHSPNPMGIPGMNPALMGGGGGPPDGMGPCSVSPMLPQNQMGGFSRMQPQSQGSLHSPSPGMGQQYPQPPPEDMLPHQQGHILVKRGPHPSEPFHPSLPMGDGPDLSDVIRATPTGIPEFDLSRIIPSDKPSSTLQYFPKADGMSQAQMGGAPHLKQHLSSSGPAPSSGPTPSPTRTSPTCRT</sequence>
<dbReference type="GO" id="GO:1990907">
    <property type="term" value="C:beta-catenin-TCF complex"/>
    <property type="evidence" value="ECO:0007669"/>
    <property type="project" value="TreeGrafter"/>
</dbReference>
<feature type="compositionally biased region" description="Polar residues" evidence="4">
    <location>
        <begin position="610"/>
        <end position="627"/>
    </location>
</feature>
<gene>
    <name evidence="5" type="ORF">ANANG_G00241110</name>
</gene>
<dbReference type="AlphaFoldDB" id="A0A9D3LWE4"/>
<feature type="compositionally biased region" description="Low complexity" evidence="4">
    <location>
        <begin position="745"/>
        <end position="754"/>
    </location>
</feature>
<dbReference type="EMBL" id="JAFIRN010000013">
    <property type="protein sequence ID" value="KAG5837606.1"/>
    <property type="molecule type" value="Genomic_DNA"/>
</dbReference>
<dbReference type="GO" id="GO:0003713">
    <property type="term" value="F:transcription coactivator activity"/>
    <property type="evidence" value="ECO:0007669"/>
    <property type="project" value="InterPro"/>
</dbReference>
<comment type="similarity">
    <text evidence="2">Belongs to the BCL9 family.</text>
</comment>
<proteinExistence type="inferred from homology"/>
<feature type="region of interest" description="Disordered" evidence="4">
    <location>
        <begin position="48"/>
        <end position="68"/>
    </location>
</feature>
<feature type="compositionally biased region" description="Basic and acidic residues" evidence="4">
    <location>
        <begin position="407"/>
        <end position="431"/>
    </location>
</feature>
<dbReference type="GO" id="GO:0030512">
    <property type="term" value="P:negative regulation of transforming growth factor beta receptor signaling pathway"/>
    <property type="evidence" value="ECO:0007669"/>
    <property type="project" value="TreeGrafter"/>
</dbReference>